<keyword evidence="5" id="KW-1185">Reference proteome</keyword>
<evidence type="ECO:0000256" key="2">
    <source>
        <dbReference type="ARBA" id="ARBA00022777"/>
    </source>
</evidence>
<name>A0A238L5A3_9RHOB</name>
<gene>
    <name evidence="4" type="primary">kdgK_4</name>
    <name evidence="4" type="ORF">PEV8663_04572</name>
</gene>
<dbReference type="SUPFAM" id="SSF53613">
    <property type="entry name" value="Ribokinase-like"/>
    <property type="match status" value="1"/>
</dbReference>
<sequence>MNDPSASNTILCAGRLYCDLVFTGVPHLPVMGTEVFSEGLSLHAGGGAFITSAAFSVLGWQTVLLTTLPATPFDSVVCRDIEKFGVETQFCAKASRGATPQITVAIAGQNDRAFLSHKTGKALPDIPLNIGAFRHLHIGELRSLVEHPDLIQKARSAGATISVDCGWDADLLDRGADMASLLAGVDVFLPNETEYTHLCKTGLLEGSCPLTVVKCGSAGAKAFQSGSWLSGSADAVTVVDATGAGDAFNGGFLSSWLSGKSLAECLSEGNRCGRSSVEQPGGTGGLLSIGN</sequence>
<dbReference type="EC" id="2.7.1.45" evidence="4"/>
<evidence type="ECO:0000313" key="5">
    <source>
        <dbReference type="Proteomes" id="UP000220836"/>
    </source>
</evidence>
<dbReference type="PANTHER" id="PTHR10584:SF166">
    <property type="entry name" value="RIBOKINASE"/>
    <property type="match status" value="1"/>
</dbReference>
<evidence type="ECO:0000256" key="1">
    <source>
        <dbReference type="ARBA" id="ARBA00022679"/>
    </source>
</evidence>
<dbReference type="InterPro" id="IPR029056">
    <property type="entry name" value="Ribokinase-like"/>
</dbReference>
<dbReference type="GO" id="GO:0008673">
    <property type="term" value="F:2-dehydro-3-deoxygluconokinase activity"/>
    <property type="evidence" value="ECO:0007669"/>
    <property type="project" value="UniProtKB-EC"/>
</dbReference>
<dbReference type="AlphaFoldDB" id="A0A238L5A3"/>
<dbReference type="PANTHER" id="PTHR10584">
    <property type="entry name" value="SUGAR KINASE"/>
    <property type="match status" value="1"/>
</dbReference>
<dbReference type="RefSeq" id="WP_141468264.1">
    <property type="nucleotide sequence ID" value="NZ_FXYH01000029.1"/>
</dbReference>
<evidence type="ECO:0000313" key="4">
    <source>
        <dbReference type="EMBL" id="SMX50265.1"/>
    </source>
</evidence>
<dbReference type="EMBL" id="FXYH01000029">
    <property type="protein sequence ID" value="SMX50265.1"/>
    <property type="molecule type" value="Genomic_DNA"/>
</dbReference>
<dbReference type="OrthoDB" id="9813569at2"/>
<accession>A0A238L5A3</accession>
<keyword evidence="2 4" id="KW-0418">Kinase</keyword>
<keyword evidence="1 4" id="KW-0808">Transferase</keyword>
<reference evidence="4 5" key="1">
    <citation type="submission" date="2017-05" db="EMBL/GenBank/DDBJ databases">
        <authorList>
            <person name="Song R."/>
            <person name="Chenine A.L."/>
            <person name="Ruprecht R.M."/>
        </authorList>
    </citation>
    <scope>NUCLEOTIDE SEQUENCE [LARGE SCALE GENOMIC DNA]</scope>
    <source>
        <strain evidence="4 5">CECT 8663</strain>
    </source>
</reference>
<organism evidence="4 5">
    <name type="scientific">Pelagimonas varians</name>
    <dbReference type="NCBI Taxonomy" id="696760"/>
    <lineage>
        <taxon>Bacteria</taxon>
        <taxon>Pseudomonadati</taxon>
        <taxon>Pseudomonadota</taxon>
        <taxon>Alphaproteobacteria</taxon>
        <taxon>Rhodobacterales</taxon>
        <taxon>Roseobacteraceae</taxon>
        <taxon>Pelagimonas</taxon>
    </lineage>
</organism>
<feature type="domain" description="Carbohydrate kinase PfkB" evidence="3">
    <location>
        <begin position="40"/>
        <end position="283"/>
    </location>
</feature>
<dbReference type="Gene3D" id="3.40.1190.20">
    <property type="match status" value="1"/>
</dbReference>
<dbReference type="Proteomes" id="UP000220836">
    <property type="component" value="Unassembled WGS sequence"/>
</dbReference>
<evidence type="ECO:0000259" key="3">
    <source>
        <dbReference type="Pfam" id="PF00294"/>
    </source>
</evidence>
<dbReference type="InterPro" id="IPR011611">
    <property type="entry name" value="PfkB_dom"/>
</dbReference>
<proteinExistence type="predicted"/>
<protein>
    <submittedName>
        <fullName evidence="4">2-dehydro-3-deoxygluconokinase</fullName>
        <ecNumber evidence="4">2.7.1.45</ecNumber>
    </submittedName>
</protein>
<dbReference type="Pfam" id="PF00294">
    <property type="entry name" value="PfkB"/>
    <property type="match status" value="1"/>
</dbReference>